<name>A0A0L0BY55_LUCCU</name>
<keyword evidence="2" id="KW-1185">Reference proteome</keyword>
<protein>
    <submittedName>
        <fullName evidence="1">Uncharacterized protein</fullName>
    </submittedName>
</protein>
<accession>A0A0L0BY55</accession>
<gene>
    <name evidence="1" type="ORF">FF38_02994</name>
</gene>
<dbReference type="AlphaFoldDB" id="A0A0L0BY55"/>
<evidence type="ECO:0000313" key="2">
    <source>
        <dbReference type="Proteomes" id="UP000037069"/>
    </source>
</evidence>
<proteinExistence type="predicted"/>
<feature type="non-terminal residue" evidence="1">
    <location>
        <position position="43"/>
    </location>
</feature>
<dbReference type="Proteomes" id="UP000037069">
    <property type="component" value="Unassembled WGS sequence"/>
</dbReference>
<comment type="caution">
    <text evidence="1">The sequence shown here is derived from an EMBL/GenBank/DDBJ whole genome shotgun (WGS) entry which is preliminary data.</text>
</comment>
<sequence length="43" mass="5075">MLFLPMWFHFLDGDVGIVFDVDKQTLLNIYIIVSGKQVNFLWT</sequence>
<reference evidence="1 2" key="1">
    <citation type="journal article" date="2015" name="Nat. Commun.">
        <title>Lucilia cuprina genome unlocks parasitic fly biology to underpin future interventions.</title>
        <authorList>
            <person name="Anstead C.A."/>
            <person name="Korhonen P.K."/>
            <person name="Young N.D."/>
            <person name="Hall R.S."/>
            <person name="Jex A.R."/>
            <person name="Murali S.C."/>
            <person name="Hughes D.S."/>
            <person name="Lee S.F."/>
            <person name="Perry T."/>
            <person name="Stroehlein A.J."/>
            <person name="Ansell B.R."/>
            <person name="Breugelmans B."/>
            <person name="Hofmann A."/>
            <person name="Qu J."/>
            <person name="Dugan S."/>
            <person name="Lee S.L."/>
            <person name="Chao H."/>
            <person name="Dinh H."/>
            <person name="Han Y."/>
            <person name="Doddapaneni H.V."/>
            <person name="Worley K.C."/>
            <person name="Muzny D.M."/>
            <person name="Ioannidis P."/>
            <person name="Waterhouse R.M."/>
            <person name="Zdobnov E.M."/>
            <person name="James P.J."/>
            <person name="Bagnall N.H."/>
            <person name="Kotze A.C."/>
            <person name="Gibbs R.A."/>
            <person name="Richards S."/>
            <person name="Batterham P."/>
            <person name="Gasser R.B."/>
        </authorList>
    </citation>
    <scope>NUCLEOTIDE SEQUENCE [LARGE SCALE GENOMIC DNA]</scope>
    <source>
        <strain evidence="1 2">LS</strain>
        <tissue evidence="1">Full body</tissue>
    </source>
</reference>
<dbReference type="EMBL" id="JRES01001167">
    <property type="protein sequence ID" value="KNC24901.1"/>
    <property type="molecule type" value="Genomic_DNA"/>
</dbReference>
<evidence type="ECO:0000313" key="1">
    <source>
        <dbReference type="EMBL" id="KNC24901.1"/>
    </source>
</evidence>
<organism evidence="1 2">
    <name type="scientific">Lucilia cuprina</name>
    <name type="common">Green bottle fly</name>
    <name type="synonym">Australian sheep blowfly</name>
    <dbReference type="NCBI Taxonomy" id="7375"/>
    <lineage>
        <taxon>Eukaryota</taxon>
        <taxon>Metazoa</taxon>
        <taxon>Ecdysozoa</taxon>
        <taxon>Arthropoda</taxon>
        <taxon>Hexapoda</taxon>
        <taxon>Insecta</taxon>
        <taxon>Pterygota</taxon>
        <taxon>Neoptera</taxon>
        <taxon>Endopterygota</taxon>
        <taxon>Diptera</taxon>
        <taxon>Brachycera</taxon>
        <taxon>Muscomorpha</taxon>
        <taxon>Oestroidea</taxon>
        <taxon>Calliphoridae</taxon>
        <taxon>Luciliinae</taxon>
        <taxon>Lucilia</taxon>
    </lineage>
</organism>